<evidence type="ECO:0000313" key="2">
    <source>
        <dbReference type="Proteomes" id="UP001163321"/>
    </source>
</evidence>
<dbReference type="Proteomes" id="UP001163321">
    <property type="component" value="Chromosome 4"/>
</dbReference>
<evidence type="ECO:0000313" key="1">
    <source>
        <dbReference type="EMBL" id="KAI9912944.1"/>
    </source>
</evidence>
<organism evidence="1 2">
    <name type="scientific">Peronosclerospora sorghi</name>
    <dbReference type="NCBI Taxonomy" id="230839"/>
    <lineage>
        <taxon>Eukaryota</taxon>
        <taxon>Sar</taxon>
        <taxon>Stramenopiles</taxon>
        <taxon>Oomycota</taxon>
        <taxon>Peronosporomycetes</taxon>
        <taxon>Peronosporales</taxon>
        <taxon>Peronosporaceae</taxon>
        <taxon>Peronosclerospora</taxon>
    </lineage>
</organism>
<gene>
    <name evidence="1" type="ORF">PsorP6_006414</name>
</gene>
<reference evidence="1 2" key="1">
    <citation type="journal article" date="2022" name="bioRxiv">
        <title>The genome of the oomycete Peronosclerospora sorghi, a cosmopolitan pathogen of maize and sorghum, is inflated with dispersed pseudogenes.</title>
        <authorList>
            <person name="Fletcher K."/>
            <person name="Martin F."/>
            <person name="Isakeit T."/>
            <person name="Cavanaugh K."/>
            <person name="Magill C."/>
            <person name="Michelmore R."/>
        </authorList>
    </citation>
    <scope>NUCLEOTIDE SEQUENCE [LARGE SCALE GENOMIC DNA]</scope>
    <source>
        <strain evidence="1">P6</strain>
    </source>
</reference>
<comment type="caution">
    <text evidence="1">The sequence shown here is derived from an EMBL/GenBank/DDBJ whole genome shotgun (WGS) entry which is preliminary data.</text>
</comment>
<sequence>MRRSHDVRPLSTQSSVAPRQFSLRTGVRSWKRDLAVHIPLTRRRSILAALLSARTWGEAPLVDSIDLDGWVAALRFCTPSGELVLHVKAKLYPFHAGDEL</sequence>
<protein>
    <submittedName>
        <fullName evidence="1">Uncharacterized protein</fullName>
    </submittedName>
</protein>
<proteinExistence type="predicted"/>
<dbReference type="EMBL" id="CM047583">
    <property type="protein sequence ID" value="KAI9912944.1"/>
    <property type="molecule type" value="Genomic_DNA"/>
</dbReference>
<accession>A0ACC0W2G7</accession>
<keyword evidence="2" id="KW-1185">Reference proteome</keyword>
<name>A0ACC0W2G7_9STRA</name>